<sequence>MPAGFRQASRRHVSWPTGKPASLTRSLCGTES</sequence>
<evidence type="ECO:0000313" key="2">
    <source>
        <dbReference type="EMBL" id="JAH56639.1"/>
    </source>
</evidence>
<name>A0A0E9TSF0_ANGAN</name>
<feature type="compositionally biased region" description="Polar residues" evidence="1">
    <location>
        <begin position="23"/>
        <end position="32"/>
    </location>
</feature>
<proteinExistence type="predicted"/>
<protein>
    <submittedName>
        <fullName evidence="2">Uncharacterized protein</fullName>
    </submittedName>
</protein>
<reference evidence="2" key="2">
    <citation type="journal article" date="2015" name="Fish Shellfish Immunol.">
        <title>Early steps in the European eel (Anguilla anguilla)-Vibrio vulnificus interaction in the gills: Role of the RtxA13 toxin.</title>
        <authorList>
            <person name="Callol A."/>
            <person name="Pajuelo D."/>
            <person name="Ebbesson L."/>
            <person name="Teles M."/>
            <person name="MacKenzie S."/>
            <person name="Amaro C."/>
        </authorList>
    </citation>
    <scope>NUCLEOTIDE SEQUENCE</scope>
</reference>
<dbReference type="EMBL" id="GBXM01051938">
    <property type="protein sequence ID" value="JAH56639.1"/>
    <property type="molecule type" value="Transcribed_RNA"/>
</dbReference>
<reference evidence="2" key="1">
    <citation type="submission" date="2014-11" db="EMBL/GenBank/DDBJ databases">
        <authorList>
            <person name="Amaro Gonzalez C."/>
        </authorList>
    </citation>
    <scope>NUCLEOTIDE SEQUENCE</scope>
</reference>
<dbReference type="AlphaFoldDB" id="A0A0E9TSF0"/>
<accession>A0A0E9TSF0</accession>
<evidence type="ECO:0000256" key="1">
    <source>
        <dbReference type="SAM" id="MobiDB-lite"/>
    </source>
</evidence>
<organism evidence="2">
    <name type="scientific">Anguilla anguilla</name>
    <name type="common">European freshwater eel</name>
    <name type="synonym">Muraena anguilla</name>
    <dbReference type="NCBI Taxonomy" id="7936"/>
    <lineage>
        <taxon>Eukaryota</taxon>
        <taxon>Metazoa</taxon>
        <taxon>Chordata</taxon>
        <taxon>Craniata</taxon>
        <taxon>Vertebrata</taxon>
        <taxon>Euteleostomi</taxon>
        <taxon>Actinopterygii</taxon>
        <taxon>Neopterygii</taxon>
        <taxon>Teleostei</taxon>
        <taxon>Anguilliformes</taxon>
        <taxon>Anguillidae</taxon>
        <taxon>Anguilla</taxon>
    </lineage>
</organism>
<feature type="region of interest" description="Disordered" evidence="1">
    <location>
        <begin position="1"/>
        <end position="32"/>
    </location>
</feature>